<dbReference type="AlphaFoldDB" id="A0A7R9ADQ0"/>
<name>A0A7R9ADQ0_9CRUS</name>
<evidence type="ECO:0000256" key="7">
    <source>
        <dbReference type="ARBA" id="ARBA00022771"/>
    </source>
</evidence>
<sequence>MRSLNMDSEDFDDLVCSDSGNESDDVELVPVAPEANNSSGSSDRMDLEDSPHDVLTTEQVVQYMVDCIREVNNVVEMPATITRILLQHFKWDKEKLMERYFDGDQEKLFRDARVISPFHKGPSRPPKRPGRPAAEECEICLVVYPTMMMTGLECGHRFCQRCWTEYLTTKIMEEGVGQSISCAAHACDILVDDATVMRLVSDAKVKLKYQHLITNSFVECNRLLKWCPSPDCNYCVKVPHPEARPVTCKCSHTFCFACGENWHDPVRCSLLRKWIKKCDDDSETSNWIAANTKECPKCNVTIEKDGGCNHMVCKNQNCKADFCWVCLGPWEPHGSSWYSCNRYDEEEAKAARDAQERSRAALQRYLFYCNRYMNHMQSLKFENKLYSSVKEKMEEMQQHNMSWIEVQFLKKAVDILCQCRQTLMYTYVFAYYLKKTNQSVIFEDNQKDLESATEILSEYLERDITQENILDIKQKVQDKSRYCDSRRRVLLEHVHEGYEKDWWIYNE</sequence>
<comment type="similarity">
    <text evidence="2">Belongs to the RBR family. Ariadne subfamily.</text>
</comment>
<feature type="compositionally biased region" description="Acidic residues" evidence="11">
    <location>
        <begin position="7"/>
        <end position="27"/>
    </location>
</feature>
<evidence type="ECO:0000256" key="10">
    <source>
        <dbReference type="PROSITE-ProRule" id="PRU00175"/>
    </source>
</evidence>
<keyword evidence="5" id="KW-0479">Metal-binding</keyword>
<dbReference type="SMART" id="SM00647">
    <property type="entry name" value="IBR"/>
    <property type="match status" value="2"/>
</dbReference>
<keyword evidence="9" id="KW-0862">Zinc</keyword>
<dbReference type="EC" id="2.3.2.31" evidence="3"/>
<dbReference type="EMBL" id="LR903506">
    <property type="protein sequence ID" value="CAD7251971.1"/>
    <property type="molecule type" value="Genomic_DNA"/>
</dbReference>
<evidence type="ECO:0000256" key="5">
    <source>
        <dbReference type="ARBA" id="ARBA00022723"/>
    </source>
</evidence>
<comment type="catalytic activity">
    <reaction evidence="1">
        <text>[E2 ubiquitin-conjugating enzyme]-S-ubiquitinyl-L-cysteine + [acceptor protein]-L-lysine = [E2 ubiquitin-conjugating enzyme]-L-cysteine + [acceptor protein]-N(6)-ubiquitinyl-L-lysine.</text>
        <dbReference type="EC" id="2.3.2.31"/>
    </reaction>
</comment>
<keyword evidence="8" id="KW-0833">Ubl conjugation pathway</keyword>
<dbReference type="InterPro" id="IPR048962">
    <property type="entry name" value="ARIH1-like_UBL"/>
</dbReference>
<evidence type="ECO:0000256" key="11">
    <source>
        <dbReference type="SAM" id="MobiDB-lite"/>
    </source>
</evidence>
<feature type="domain" description="RING-type" evidence="12">
    <location>
        <begin position="232"/>
        <end position="272"/>
    </location>
</feature>
<accession>A0A7R9ADQ0</accession>
<evidence type="ECO:0000256" key="3">
    <source>
        <dbReference type="ARBA" id="ARBA00012251"/>
    </source>
</evidence>
<evidence type="ECO:0000256" key="1">
    <source>
        <dbReference type="ARBA" id="ARBA00001798"/>
    </source>
</evidence>
<evidence type="ECO:0000256" key="2">
    <source>
        <dbReference type="ARBA" id="ARBA00005884"/>
    </source>
</evidence>
<dbReference type="CDD" id="cd20343">
    <property type="entry name" value="BRcat_RBR_HHARI-like"/>
    <property type="match status" value="1"/>
</dbReference>
<dbReference type="FunFam" id="3.30.40.10:FF:000019">
    <property type="entry name" value="RBR-type E3 ubiquitin transferase"/>
    <property type="match status" value="1"/>
</dbReference>
<dbReference type="PROSITE" id="PS50089">
    <property type="entry name" value="ZF_RING_2"/>
    <property type="match status" value="2"/>
</dbReference>
<dbReference type="Gene3D" id="3.30.40.10">
    <property type="entry name" value="Zinc/RING finger domain, C3HC4 (zinc finger)"/>
    <property type="match status" value="1"/>
</dbReference>
<dbReference type="InterPro" id="IPR001841">
    <property type="entry name" value="Znf_RING"/>
</dbReference>
<dbReference type="Proteomes" id="UP000677054">
    <property type="component" value="Unassembled WGS sequence"/>
</dbReference>
<dbReference type="PROSITE" id="PS51873">
    <property type="entry name" value="TRIAD"/>
    <property type="match status" value="1"/>
</dbReference>
<evidence type="ECO:0000259" key="13">
    <source>
        <dbReference type="PROSITE" id="PS51873"/>
    </source>
</evidence>
<evidence type="ECO:0000256" key="8">
    <source>
        <dbReference type="ARBA" id="ARBA00022786"/>
    </source>
</evidence>
<dbReference type="CDD" id="cd20356">
    <property type="entry name" value="Rcat_RBR_HHARI-like"/>
    <property type="match status" value="1"/>
</dbReference>
<dbReference type="InterPro" id="IPR031127">
    <property type="entry name" value="E3_UB_ligase_RBR"/>
</dbReference>
<dbReference type="Gene3D" id="1.20.120.1750">
    <property type="match status" value="1"/>
</dbReference>
<organism evidence="14">
    <name type="scientific">Darwinula stevensoni</name>
    <dbReference type="NCBI Taxonomy" id="69355"/>
    <lineage>
        <taxon>Eukaryota</taxon>
        <taxon>Metazoa</taxon>
        <taxon>Ecdysozoa</taxon>
        <taxon>Arthropoda</taxon>
        <taxon>Crustacea</taxon>
        <taxon>Oligostraca</taxon>
        <taxon>Ostracoda</taxon>
        <taxon>Podocopa</taxon>
        <taxon>Podocopida</taxon>
        <taxon>Darwinulocopina</taxon>
        <taxon>Darwinuloidea</taxon>
        <taxon>Darwinulidae</taxon>
        <taxon>Darwinula</taxon>
    </lineage>
</organism>
<keyword evidence="4" id="KW-0808">Transferase</keyword>
<evidence type="ECO:0000313" key="14">
    <source>
        <dbReference type="EMBL" id="CAD7251971.1"/>
    </source>
</evidence>
<dbReference type="PANTHER" id="PTHR11685">
    <property type="entry name" value="RBR FAMILY RING FINGER AND IBR DOMAIN-CONTAINING"/>
    <property type="match status" value="1"/>
</dbReference>
<dbReference type="FunFam" id="1.20.120.1750:FF:000002">
    <property type="entry name" value="RBR-type E3 ubiquitin transferase"/>
    <property type="match status" value="1"/>
</dbReference>
<dbReference type="SUPFAM" id="SSF57850">
    <property type="entry name" value="RING/U-box"/>
    <property type="match status" value="3"/>
</dbReference>
<feature type="domain" description="RING-type" evidence="12">
    <location>
        <begin position="137"/>
        <end position="185"/>
    </location>
</feature>
<reference evidence="14" key="1">
    <citation type="submission" date="2020-11" db="EMBL/GenBank/DDBJ databases">
        <authorList>
            <person name="Tran Van P."/>
        </authorList>
    </citation>
    <scope>NUCLEOTIDE SEQUENCE</scope>
</reference>
<dbReference type="Pfam" id="PF01485">
    <property type="entry name" value="IBR"/>
    <property type="match status" value="1"/>
</dbReference>
<evidence type="ECO:0000313" key="15">
    <source>
        <dbReference type="Proteomes" id="UP000677054"/>
    </source>
</evidence>
<proteinExistence type="inferred from homology"/>
<dbReference type="Pfam" id="PF22191">
    <property type="entry name" value="IBR_1"/>
    <property type="match status" value="1"/>
</dbReference>
<feature type="domain" description="RING-type" evidence="13">
    <location>
        <begin position="133"/>
        <end position="344"/>
    </location>
</feature>
<dbReference type="InterPro" id="IPR002867">
    <property type="entry name" value="IBR_dom"/>
</dbReference>
<dbReference type="Pfam" id="PF19422">
    <property type="entry name" value="Ariadne"/>
    <property type="match status" value="1"/>
</dbReference>
<dbReference type="InterPro" id="IPR044066">
    <property type="entry name" value="TRIAD_supradom"/>
</dbReference>
<gene>
    <name evidence="14" type="ORF">DSTB1V02_LOCUS11732</name>
</gene>
<keyword evidence="7 10" id="KW-0863">Zinc-finger</keyword>
<dbReference type="Pfam" id="PF21235">
    <property type="entry name" value="UBA_ARI1"/>
    <property type="match status" value="1"/>
</dbReference>
<dbReference type="Pfam" id="PF13923">
    <property type="entry name" value="zf-C3HC4_2"/>
    <property type="match status" value="1"/>
</dbReference>
<dbReference type="GO" id="GO:0016567">
    <property type="term" value="P:protein ubiquitination"/>
    <property type="evidence" value="ECO:0007669"/>
    <property type="project" value="InterPro"/>
</dbReference>
<dbReference type="GO" id="GO:0008270">
    <property type="term" value="F:zinc ion binding"/>
    <property type="evidence" value="ECO:0007669"/>
    <property type="project" value="UniProtKB-KW"/>
</dbReference>
<protein>
    <recommendedName>
        <fullName evidence="3">RBR-type E3 ubiquitin transferase</fullName>
        <ecNumber evidence="3">2.3.2.31</ecNumber>
    </recommendedName>
</protein>
<dbReference type="SMART" id="SM00184">
    <property type="entry name" value="RING"/>
    <property type="match status" value="2"/>
</dbReference>
<evidence type="ECO:0000256" key="4">
    <source>
        <dbReference type="ARBA" id="ARBA00022679"/>
    </source>
</evidence>
<feature type="region of interest" description="Disordered" evidence="11">
    <location>
        <begin position="1"/>
        <end position="49"/>
    </location>
</feature>
<dbReference type="EMBL" id="CAJPEV010003989">
    <property type="protein sequence ID" value="CAG0900946.1"/>
    <property type="molecule type" value="Genomic_DNA"/>
</dbReference>
<evidence type="ECO:0000256" key="6">
    <source>
        <dbReference type="ARBA" id="ARBA00022737"/>
    </source>
</evidence>
<keyword evidence="15" id="KW-1185">Reference proteome</keyword>
<dbReference type="InterPro" id="IPR045840">
    <property type="entry name" value="Ariadne"/>
</dbReference>
<evidence type="ECO:0000256" key="9">
    <source>
        <dbReference type="ARBA" id="ARBA00022833"/>
    </source>
</evidence>
<keyword evidence="6" id="KW-0677">Repeat</keyword>
<dbReference type="CDD" id="cd16626">
    <property type="entry name" value="RING-HC_RBR_HHARI"/>
    <property type="match status" value="1"/>
</dbReference>
<evidence type="ECO:0000259" key="12">
    <source>
        <dbReference type="PROSITE" id="PS50089"/>
    </source>
</evidence>
<dbReference type="GO" id="GO:0061630">
    <property type="term" value="F:ubiquitin protein ligase activity"/>
    <property type="evidence" value="ECO:0007669"/>
    <property type="project" value="UniProtKB-EC"/>
</dbReference>
<dbReference type="OrthoDB" id="10009520at2759"/>
<dbReference type="InterPro" id="IPR013083">
    <property type="entry name" value="Znf_RING/FYVE/PHD"/>
</dbReference>